<organism evidence="1 2">
    <name type="scientific">Vibrio campbellii (strain ATCC BAA-1116)</name>
    <dbReference type="NCBI Taxonomy" id="2902295"/>
    <lineage>
        <taxon>Bacteria</taxon>
        <taxon>Pseudomonadati</taxon>
        <taxon>Pseudomonadota</taxon>
        <taxon>Gammaproteobacteria</taxon>
        <taxon>Vibrionales</taxon>
        <taxon>Vibrionaceae</taxon>
        <taxon>Vibrio</taxon>
    </lineage>
</organism>
<dbReference type="EMBL" id="CP000790">
    <property type="protein sequence ID" value="ABU74517.1"/>
    <property type="molecule type" value="Genomic_DNA"/>
</dbReference>
<evidence type="ECO:0000313" key="1">
    <source>
        <dbReference type="EMBL" id="ABU74517.1"/>
    </source>
</evidence>
<proteinExistence type="predicted"/>
<protein>
    <submittedName>
        <fullName evidence="1">Uncharacterized protein</fullName>
    </submittedName>
</protein>
<name>A7N4E8_VIBC1</name>
<gene>
    <name evidence="1" type="ordered locus">VIBHAR_06626</name>
</gene>
<dbReference type="KEGG" id="vha:VIBHAR_06626"/>
<sequence>MIQQWQNPREILIKQNSFKQWNLSPALMTHYIFEYNDFTH</sequence>
<dbReference type="Proteomes" id="UP000008152">
    <property type="component" value="Chromosome II"/>
</dbReference>
<dbReference type="AlphaFoldDB" id="A7N4E8"/>
<accession>A7N4E8</accession>
<evidence type="ECO:0000313" key="2">
    <source>
        <dbReference type="Proteomes" id="UP000008152"/>
    </source>
</evidence>
<reference evidence="1 2" key="1">
    <citation type="submission" date="2007-08" db="EMBL/GenBank/DDBJ databases">
        <authorList>
            <consortium name="The Vibrio harveyi Genome Sequencing Project"/>
            <person name="Bassler B."/>
            <person name="Clifton S.W."/>
            <person name="Fulton L."/>
            <person name="Delehaunty K."/>
            <person name="Fronick C."/>
            <person name="Harrison M."/>
            <person name="Markivic C."/>
            <person name="Fulton R."/>
            <person name="Tin-Wollam A.-M."/>
            <person name="Shah N."/>
            <person name="Pepin K."/>
            <person name="Nash W."/>
            <person name="Thiruvilangam P."/>
            <person name="Bhonagiri V."/>
            <person name="Waters C."/>
            <person name="Tu K.C."/>
            <person name="Irgon J."/>
            <person name="Wilson R.K."/>
        </authorList>
    </citation>
    <scope>NUCLEOTIDE SEQUENCE [LARGE SCALE GENOMIC DNA]</scope>
    <source>
        <strain evidence="2">ATCC BAA-1116 / BB120</strain>
    </source>
</reference>